<organism evidence="1">
    <name type="scientific">marine metagenome</name>
    <dbReference type="NCBI Taxonomy" id="408172"/>
    <lineage>
        <taxon>unclassified sequences</taxon>
        <taxon>metagenomes</taxon>
        <taxon>ecological metagenomes</taxon>
    </lineage>
</organism>
<name>A0A383AD61_9ZZZZ</name>
<proteinExistence type="predicted"/>
<dbReference type="AlphaFoldDB" id="A0A383AD61"/>
<gene>
    <name evidence="1" type="ORF">METZ01_LOCUS457882</name>
</gene>
<protein>
    <submittedName>
        <fullName evidence="1">Uncharacterized protein</fullName>
    </submittedName>
</protein>
<accession>A0A383AD61</accession>
<dbReference type="EMBL" id="UINC01190732">
    <property type="protein sequence ID" value="SVE05028.1"/>
    <property type="molecule type" value="Genomic_DNA"/>
</dbReference>
<reference evidence="1" key="1">
    <citation type="submission" date="2018-05" db="EMBL/GenBank/DDBJ databases">
        <authorList>
            <person name="Lanie J.A."/>
            <person name="Ng W.-L."/>
            <person name="Kazmierczak K.M."/>
            <person name="Andrzejewski T.M."/>
            <person name="Davidsen T.M."/>
            <person name="Wayne K.J."/>
            <person name="Tettelin H."/>
            <person name="Glass J.I."/>
            <person name="Rusch D."/>
            <person name="Podicherti R."/>
            <person name="Tsui H.-C.T."/>
            <person name="Winkler M.E."/>
        </authorList>
    </citation>
    <scope>NUCLEOTIDE SEQUENCE</scope>
</reference>
<evidence type="ECO:0000313" key="1">
    <source>
        <dbReference type="EMBL" id="SVE05028.1"/>
    </source>
</evidence>
<feature type="non-terminal residue" evidence="1">
    <location>
        <position position="26"/>
    </location>
</feature>
<sequence length="26" mass="3097">MAEFNWTPEELQEIVDNNKLVLFMKG</sequence>